<keyword evidence="2" id="KW-0238">DNA-binding</keyword>
<dbReference type="SMART" id="SM00342">
    <property type="entry name" value="HTH_ARAC"/>
    <property type="match status" value="1"/>
</dbReference>
<dbReference type="InterPro" id="IPR018060">
    <property type="entry name" value="HTH_AraC"/>
</dbReference>
<dbReference type="GO" id="GO:0003700">
    <property type="term" value="F:DNA-binding transcription factor activity"/>
    <property type="evidence" value="ECO:0007669"/>
    <property type="project" value="InterPro"/>
</dbReference>
<evidence type="ECO:0000313" key="5">
    <source>
        <dbReference type="EMBL" id="PJK30295.1"/>
    </source>
</evidence>
<accession>A0A2M9G3K3</accession>
<dbReference type="OrthoDB" id="9802263at2"/>
<dbReference type="AlphaFoldDB" id="A0A2M9G3K3"/>
<evidence type="ECO:0000256" key="2">
    <source>
        <dbReference type="ARBA" id="ARBA00023125"/>
    </source>
</evidence>
<gene>
    <name evidence="5" type="ORF">CVT23_07890</name>
</gene>
<dbReference type="Proteomes" id="UP000229498">
    <property type="component" value="Unassembled WGS sequence"/>
</dbReference>
<name>A0A2M9G3K3_9PROT</name>
<dbReference type="EMBL" id="PHIG01000029">
    <property type="protein sequence ID" value="PJK30295.1"/>
    <property type="molecule type" value="Genomic_DNA"/>
</dbReference>
<evidence type="ECO:0000256" key="1">
    <source>
        <dbReference type="ARBA" id="ARBA00023015"/>
    </source>
</evidence>
<dbReference type="PROSITE" id="PS01124">
    <property type="entry name" value="HTH_ARAC_FAMILY_2"/>
    <property type="match status" value="1"/>
</dbReference>
<dbReference type="InterPro" id="IPR009057">
    <property type="entry name" value="Homeodomain-like_sf"/>
</dbReference>
<dbReference type="InterPro" id="IPR032783">
    <property type="entry name" value="AraC_lig"/>
</dbReference>
<evidence type="ECO:0000313" key="6">
    <source>
        <dbReference type="Proteomes" id="UP000229498"/>
    </source>
</evidence>
<keyword evidence="6" id="KW-1185">Reference proteome</keyword>
<proteinExistence type="predicted"/>
<dbReference type="Pfam" id="PF12852">
    <property type="entry name" value="Cupin_6"/>
    <property type="match status" value="1"/>
</dbReference>
<reference evidence="5 6" key="1">
    <citation type="submission" date="2017-11" db="EMBL/GenBank/DDBJ databases">
        <title>Draft genome sequence of Rhizobiales bacterium SY3-13.</title>
        <authorList>
            <person name="Sun C."/>
        </authorList>
    </citation>
    <scope>NUCLEOTIDE SEQUENCE [LARGE SCALE GENOMIC DNA]</scope>
    <source>
        <strain evidence="5 6">SY3-13</strain>
    </source>
</reference>
<dbReference type="PRINTS" id="PR00032">
    <property type="entry name" value="HTHARAC"/>
</dbReference>
<dbReference type="InterPro" id="IPR020449">
    <property type="entry name" value="Tscrpt_reg_AraC-type_HTH"/>
</dbReference>
<protein>
    <submittedName>
        <fullName evidence="5">AraC family transcriptional regulator</fullName>
    </submittedName>
</protein>
<organism evidence="5 6">
    <name type="scientific">Minwuia thermotolerans</name>
    <dbReference type="NCBI Taxonomy" id="2056226"/>
    <lineage>
        <taxon>Bacteria</taxon>
        <taxon>Pseudomonadati</taxon>
        <taxon>Pseudomonadota</taxon>
        <taxon>Alphaproteobacteria</taxon>
        <taxon>Minwuiales</taxon>
        <taxon>Minwuiaceae</taxon>
        <taxon>Minwuia</taxon>
    </lineage>
</organism>
<dbReference type="PANTHER" id="PTHR46796">
    <property type="entry name" value="HTH-TYPE TRANSCRIPTIONAL ACTIVATOR RHAS-RELATED"/>
    <property type="match status" value="1"/>
</dbReference>
<feature type="domain" description="HTH araC/xylS-type" evidence="4">
    <location>
        <begin position="245"/>
        <end position="342"/>
    </location>
</feature>
<keyword evidence="1" id="KW-0805">Transcription regulation</keyword>
<keyword evidence="3" id="KW-0804">Transcription</keyword>
<dbReference type="Pfam" id="PF12833">
    <property type="entry name" value="HTH_18"/>
    <property type="match status" value="1"/>
</dbReference>
<dbReference type="RefSeq" id="WP_109795492.1">
    <property type="nucleotide sequence ID" value="NZ_PHIG01000029.1"/>
</dbReference>
<dbReference type="Gene3D" id="1.10.10.60">
    <property type="entry name" value="Homeodomain-like"/>
    <property type="match status" value="1"/>
</dbReference>
<dbReference type="GO" id="GO:0043565">
    <property type="term" value="F:sequence-specific DNA binding"/>
    <property type="evidence" value="ECO:0007669"/>
    <property type="project" value="InterPro"/>
</dbReference>
<dbReference type="SUPFAM" id="SSF46689">
    <property type="entry name" value="Homeodomain-like"/>
    <property type="match status" value="2"/>
</dbReference>
<dbReference type="PANTHER" id="PTHR46796:SF13">
    <property type="entry name" value="HTH-TYPE TRANSCRIPTIONAL ACTIVATOR RHAS"/>
    <property type="match status" value="1"/>
</dbReference>
<comment type="caution">
    <text evidence="5">The sequence shown here is derived from an EMBL/GenBank/DDBJ whole genome shotgun (WGS) entry which is preliminary data.</text>
</comment>
<evidence type="ECO:0000259" key="4">
    <source>
        <dbReference type="PROSITE" id="PS01124"/>
    </source>
</evidence>
<sequence length="344" mass="36332">MSEAHDQASSSLAPASISPPGADPLSDVLRSIRLTGALFFVVDASSPWCVDIPRAKSFAEIILPGARQIISYHVVVEGRGHAGVPGSPAVEIGPGDIVVFPHGDPYTMLSEPGTPPELGPAETMDFFRDLAAGRLPFVIPEGGGAPPPAKFICGFLGCDLSPFNPLLANLPRLLHIRRSAAGEADLLDRLIELTLEESRRERAGGASIRLGLSELMFVEALRRHLSATDGGGCGWLSGLADPGVGRALSLIHADPARGWTLAALAQEAGLSRSVLAARFAATVGETPMHYLALWRMHVAGRYLRDGVKVAAVAREVGYASEAAFSRAFKKFIGLSPAAWHAAER</sequence>
<evidence type="ECO:0000256" key="3">
    <source>
        <dbReference type="ARBA" id="ARBA00023163"/>
    </source>
</evidence>
<dbReference type="InterPro" id="IPR050204">
    <property type="entry name" value="AraC_XylS_family_regulators"/>
</dbReference>